<dbReference type="Proteomes" id="UP001500843">
    <property type="component" value="Unassembled WGS sequence"/>
</dbReference>
<evidence type="ECO:0000313" key="1">
    <source>
        <dbReference type="EMBL" id="GAA4702150.1"/>
    </source>
</evidence>
<reference evidence="2" key="1">
    <citation type="journal article" date="2019" name="Int. J. Syst. Evol. Microbiol.">
        <title>The Global Catalogue of Microorganisms (GCM) 10K type strain sequencing project: providing services to taxonomists for standard genome sequencing and annotation.</title>
        <authorList>
            <consortium name="The Broad Institute Genomics Platform"/>
            <consortium name="The Broad Institute Genome Sequencing Center for Infectious Disease"/>
            <person name="Wu L."/>
            <person name="Ma J."/>
        </authorList>
    </citation>
    <scope>NUCLEOTIDE SEQUENCE [LARGE SCALE GENOMIC DNA]</scope>
    <source>
        <strain evidence="2">JCM 17975</strain>
    </source>
</reference>
<name>A0ABP8X8X4_9MICO</name>
<sequence>MVHHRDFHARLPCGVSLPHEVLIRNPGGERIGRDQEQGHWHVWTVPINRGSHRPGILGFRPCSFWHQCGPAECAG</sequence>
<dbReference type="EMBL" id="BAABHM010000011">
    <property type="protein sequence ID" value="GAA4702150.1"/>
    <property type="molecule type" value="Genomic_DNA"/>
</dbReference>
<accession>A0ABP8X8X4</accession>
<protein>
    <submittedName>
        <fullName evidence="1">Uncharacterized protein</fullName>
    </submittedName>
</protein>
<keyword evidence="2" id="KW-1185">Reference proteome</keyword>
<organism evidence="1 2">
    <name type="scientific">Promicromonospora umidemergens</name>
    <dbReference type="NCBI Taxonomy" id="629679"/>
    <lineage>
        <taxon>Bacteria</taxon>
        <taxon>Bacillati</taxon>
        <taxon>Actinomycetota</taxon>
        <taxon>Actinomycetes</taxon>
        <taxon>Micrococcales</taxon>
        <taxon>Promicromonosporaceae</taxon>
        <taxon>Promicromonospora</taxon>
    </lineage>
</organism>
<gene>
    <name evidence="1" type="ORF">GCM10023198_24210</name>
</gene>
<evidence type="ECO:0000313" key="2">
    <source>
        <dbReference type="Proteomes" id="UP001500843"/>
    </source>
</evidence>
<comment type="caution">
    <text evidence="1">The sequence shown here is derived from an EMBL/GenBank/DDBJ whole genome shotgun (WGS) entry which is preliminary data.</text>
</comment>
<proteinExistence type="predicted"/>